<dbReference type="GO" id="GO:0046872">
    <property type="term" value="F:metal ion binding"/>
    <property type="evidence" value="ECO:0007669"/>
    <property type="project" value="UniProtKB-KW"/>
</dbReference>
<proteinExistence type="inferred from homology"/>
<feature type="domain" description="Fumarylacetoacetase-like C-terminal" evidence="3">
    <location>
        <begin position="77"/>
        <end position="281"/>
    </location>
</feature>
<comment type="caution">
    <text evidence="4">The sequence shown here is derived from an EMBL/GenBank/DDBJ whole genome shotgun (WGS) entry which is preliminary data.</text>
</comment>
<dbReference type="AlphaFoldDB" id="A0A059FBC9"/>
<name>A0A059FBC9_9PROT</name>
<keyword evidence="2" id="KW-0479">Metal-binding</keyword>
<dbReference type="eggNOG" id="COG0179">
    <property type="taxonomic scope" value="Bacteria"/>
</dbReference>
<dbReference type="STRING" id="1280950.HJO_16065"/>
<dbReference type="Pfam" id="PF01557">
    <property type="entry name" value="FAA_hydrolase"/>
    <property type="match status" value="1"/>
</dbReference>
<dbReference type="PANTHER" id="PTHR42796:SF4">
    <property type="entry name" value="FUMARYLACETOACETATE HYDROLASE DOMAIN-CONTAINING PROTEIN 2A"/>
    <property type="match status" value="1"/>
</dbReference>
<dbReference type="FunFam" id="3.90.850.10:FF:000002">
    <property type="entry name" value="2-hydroxyhepta-2,4-diene-1,7-dioate isomerase"/>
    <property type="match status" value="1"/>
</dbReference>
<accession>A0A059FBC9</accession>
<dbReference type="GO" id="GO:0016853">
    <property type="term" value="F:isomerase activity"/>
    <property type="evidence" value="ECO:0007669"/>
    <property type="project" value="UniProtKB-ARBA"/>
</dbReference>
<protein>
    <submittedName>
        <fullName evidence="4">5-oxopent-3-ene-1,2,5-tricarboxylate decarboxylase</fullName>
    </submittedName>
</protein>
<dbReference type="GO" id="GO:0019752">
    <property type="term" value="P:carboxylic acid metabolic process"/>
    <property type="evidence" value="ECO:0007669"/>
    <property type="project" value="UniProtKB-ARBA"/>
</dbReference>
<dbReference type="InterPro" id="IPR051121">
    <property type="entry name" value="FAH"/>
</dbReference>
<gene>
    <name evidence="4" type="ORF">HJO_16065</name>
</gene>
<organism evidence="4 5">
    <name type="scientific">Hyphomonas johnsonii MHS-2</name>
    <dbReference type="NCBI Taxonomy" id="1280950"/>
    <lineage>
        <taxon>Bacteria</taxon>
        <taxon>Pseudomonadati</taxon>
        <taxon>Pseudomonadota</taxon>
        <taxon>Alphaproteobacteria</taxon>
        <taxon>Hyphomonadales</taxon>
        <taxon>Hyphomonadaceae</taxon>
        <taxon>Hyphomonas</taxon>
    </lineage>
</organism>
<dbReference type="SUPFAM" id="SSF56529">
    <property type="entry name" value="FAH"/>
    <property type="match status" value="1"/>
</dbReference>
<dbReference type="InterPro" id="IPR036663">
    <property type="entry name" value="Fumarylacetoacetase_C_sf"/>
</dbReference>
<evidence type="ECO:0000256" key="1">
    <source>
        <dbReference type="ARBA" id="ARBA00010211"/>
    </source>
</evidence>
<dbReference type="OrthoDB" id="5197601at2"/>
<evidence type="ECO:0000313" key="4">
    <source>
        <dbReference type="EMBL" id="KCZ87915.1"/>
    </source>
</evidence>
<keyword evidence="5" id="KW-1185">Reference proteome</keyword>
<dbReference type="PATRIC" id="fig|1280950.3.peg.3225"/>
<evidence type="ECO:0000259" key="3">
    <source>
        <dbReference type="Pfam" id="PF01557"/>
    </source>
</evidence>
<dbReference type="Gene3D" id="3.90.850.10">
    <property type="entry name" value="Fumarylacetoacetase-like, C-terminal domain"/>
    <property type="match status" value="1"/>
</dbReference>
<dbReference type="InterPro" id="IPR011234">
    <property type="entry name" value="Fumarylacetoacetase-like_C"/>
</dbReference>
<dbReference type="RefSeq" id="WP_035619052.1">
    <property type="nucleotide sequence ID" value="NZ_ARYK01000011.1"/>
</dbReference>
<sequence>MKLATFIHHDVQRIGIVVHDGLIDLSAAAPELPRDMIGFLEAGDAAMARARAISKKPDHLLALDAVALQAPVPRPGKVLGIGLNYADHVAESGRTPPEHQIWFNKQRESITGPGAEIVLPSVSPMLDYEVELCFIIGKSCRHVPKDRAHEVIAGFCIGNDVTVRDWQLRTPTMTIGKSFDTHGPLGPWLVTSDEVGDPHALDLKCWVNGELRQSSNTRHLIYDCYDQVSHLTQAFTLSPGDVIFSGTPGGVGMAQKPPRFLKTGDSVRLEIDKLGRLENCVAAETLEVRIDD</sequence>
<dbReference type="PANTHER" id="PTHR42796">
    <property type="entry name" value="FUMARYLACETOACETATE HYDROLASE DOMAIN-CONTAINING PROTEIN 2A-RELATED"/>
    <property type="match status" value="1"/>
</dbReference>
<comment type="similarity">
    <text evidence="1">Belongs to the FAH family.</text>
</comment>
<evidence type="ECO:0000313" key="5">
    <source>
        <dbReference type="Proteomes" id="UP000025171"/>
    </source>
</evidence>
<dbReference type="Proteomes" id="UP000025171">
    <property type="component" value="Unassembled WGS sequence"/>
</dbReference>
<reference evidence="4 5" key="1">
    <citation type="journal article" date="2014" name="Antonie Van Leeuwenhoek">
        <title>Hyphomonas beringensis sp. nov. and Hyphomonas chukchiensis sp. nov., isolated from surface seawater of the Bering Sea and Chukchi Sea.</title>
        <authorList>
            <person name="Li C."/>
            <person name="Lai Q."/>
            <person name="Li G."/>
            <person name="Dong C."/>
            <person name="Wang J."/>
            <person name="Liao Y."/>
            <person name="Shao Z."/>
        </authorList>
    </citation>
    <scope>NUCLEOTIDE SEQUENCE [LARGE SCALE GENOMIC DNA]</scope>
    <source>
        <strain evidence="4 5">MHS-2</strain>
    </source>
</reference>
<dbReference type="EMBL" id="ARYK01000011">
    <property type="protein sequence ID" value="KCZ87915.1"/>
    <property type="molecule type" value="Genomic_DNA"/>
</dbReference>
<evidence type="ECO:0000256" key="2">
    <source>
        <dbReference type="ARBA" id="ARBA00022723"/>
    </source>
</evidence>